<evidence type="ECO:0000313" key="3">
    <source>
        <dbReference type="EMBL" id="CCH34488.1"/>
    </source>
</evidence>
<dbReference type="HOGENOM" id="CLU_1199084_0_0_11"/>
<dbReference type="eggNOG" id="ENOG5031YPK">
    <property type="taxonomic scope" value="Bacteria"/>
</dbReference>
<evidence type="ECO:0000256" key="1">
    <source>
        <dbReference type="SAM" id="MobiDB-lite"/>
    </source>
</evidence>
<dbReference type="EMBL" id="HE804045">
    <property type="protein sequence ID" value="CCH34488.1"/>
    <property type="molecule type" value="Genomic_DNA"/>
</dbReference>
<dbReference type="PATRIC" id="fig|1179773.3.peg.7331"/>
<evidence type="ECO:0000313" key="4">
    <source>
        <dbReference type="Proteomes" id="UP000006281"/>
    </source>
</evidence>
<gene>
    <name evidence="3" type="ordered locus">BN6_72550</name>
</gene>
<keyword evidence="2" id="KW-0732">Signal</keyword>
<dbReference type="RefSeq" id="WP_015104599.1">
    <property type="nucleotide sequence ID" value="NC_019673.1"/>
</dbReference>
<reference evidence="3 4" key="1">
    <citation type="journal article" date="2012" name="BMC Genomics">
        <title>Complete genome sequence of Saccharothrix espanaensis DSM 44229T and comparison to the other completely sequenced Pseudonocardiaceae.</title>
        <authorList>
            <person name="Strobel T."/>
            <person name="Al-Dilaimi A."/>
            <person name="Blom J."/>
            <person name="Gessner A."/>
            <person name="Kalinowski J."/>
            <person name="Luzhetska M."/>
            <person name="Puhler A."/>
            <person name="Szczepanowski R."/>
            <person name="Bechthold A."/>
            <person name="Ruckert C."/>
        </authorList>
    </citation>
    <scope>NUCLEOTIDE SEQUENCE [LARGE SCALE GENOMIC DNA]</scope>
    <source>
        <strain evidence="4">ATCC 51144 / DSM 44229 / JCM 9112 / NBRC 15066 / NRRL 15764</strain>
    </source>
</reference>
<feature type="compositionally biased region" description="Low complexity" evidence="1">
    <location>
        <begin position="149"/>
        <end position="158"/>
    </location>
</feature>
<protein>
    <submittedName>
        <fullName evidence="3">Putative secreted protein</fullName>
    </submittedName>
</protein>
<feature type="chain" id="PRO_5038551136" evidence="2">
    <location>
        <begin position="18"/>
        <end position="231"/>
    </location>
</feature>
<dbReference type="KEGG" id="sesp:BN6_72550"/>
<sequence length="231" mass="24684">MSGAIAFVFGLCALSFAAGCALTAYMFRRAPVPEPAPAPAPVREEPKLDLHWPPDDYATKPIHRNPVMGLPISAPPAEPTRPALTLVPALASVVEDPLTEPDDVEPVVDEPAAVELDAIELDVVEPVPVARVVEPEAVVELEVVEESAPEPAVPELPAQATSAESPVRPEPPTHAAAEPPALPAQPASPEAKPGLWSVPDPALDRPAHPADPNEFRRRYLRTFEAARRRTR</sequence>
<feature type="compositionally biased region" description="Basic and acidic residues" evidence="1">
    <location>
        <begin position="202"/>
        <end position="217"/>
    </location>
</feature>
<evidence type="ECO:0000256" key="2">
    <source>
        <dbReference type="SAM" id="SignalP"/>
    </source>
</evidence>
<dbReference type="STRING" id="1179773.BN6_72550"/>
<accession>K0KD54</accession>
<keyword evidence="4" id="KW-1185">Reference proteome</keyword>
<proteinExistence type="predicted"/>
<dbReference type="Proteomes" id="UP000006281">
    <property type="component" value="Chromosome"/>
</dbReference>
<name>K0KD54_SACES</name>
<dbReference type="BioCyc" id="SESP1179773:BN6_RS35040-MONOMER"/>
<organism evidence="3 4">
    <name type="scientific">Saccharothrix espanaensis (strain ATCC 51144 / DSM 44229 / JCM 9112 / NBRC 15066 / NRRL 15764)</name>
    <dbReference type="NCBI Taxonomy" id="1179773"/>
    <lineage>
        <taxon>Bacteria</taxon>
        <taxon>Bacillati</taxon>
        <taxon>Actinomycetota</taxon>
        <taxon>Actinomycetes</taxon>
        <taxon>Pseudonocardiales</taxon>
        <taxon>Pseudonocardiaceae</taxon>
        <taxon>Saccharothrix</taxon>
    </lineage>
</organism>
<feature type="compositionally biased region" description="Low complexity" evidence="1">
    <location>
        <begin position="173"/>
        <end position="191"/>
    </location>
</feature>
<feature type="signal peptide" evidence="2">
    <location>
        <begin position="1"/>
        <end position="17"/>
    </location>
</feature>
<dbReference type="OrthoDB" id="3698637at2"/>
<feature type="region of interest" description="Disordered" evidence="1">
    <location>
        <begin position="145"/>
        <end position="218"/>
    </location>
</feature>
<dbReference type="AlphaFoldDB" id="K0KD54"/>